<dbReference type="EMBL" id="LWAE01000009">
    <property type="protein sequence ID" value="KZL89416.1"/>
    <property type="molecule type" value="Genomic_DNA"/>
</dbReference>
<protein>
    <recommendedName>
        <fullName evidence="3">DUF4258 domain-containing protein</fullName>
    </recommendedName>
</protein>
<accession>A0A161X5Z5</accession>
<keyword evidence="2" id="KW-1185">Reference proteome</keyword>
<organism evidence="1 2">
    <name type="scientific">Clostridium magnum DSM 2767</name>
    <dbReference type="NCBI Taxonomy" id="1121326"/>
    <lineage>
        <taxon>Bacteria</taxon>
        <taxon>Bacillati</taxon>
        <taxon>Bacillota</taxon>
        <taxon>Clostridia</taxon>
        <taxon>Eubacteriales</taxon>
        <taxon>Clostridiaceae</taxon>
        <taxon>Clostridium</taxon>
    </lineage>
</organism>
<dbReference type="OrthoDB" id="9778383at2"/>
<sequence length="112" mass="13232">MVSSQDITNCIREGTKKTLWTQHALDKCDIYGFDEENILDEFIRIGECIQFHYWEGYGEKICIFVDSETNGRYHVIIIHEESNDNIIIKTVYKPDRRFKEDGRTVSDPNRIL</sequence>
<dbReference type="AlphaFoldDB" id="A0A161X5Z5"/>
<evidence type="ECO:0008006" key="3">
    <source>
        <dbReference type="Google" id="ProtNLM"/>
    </source>
</evidence>
<dbReference type="Proteomes" id="UP000076603">
    <property type="component" value="Unassembled WGS sequence"/>
</dbReference>
<gene>
    <name evidence="1" type="ORF">CLMAG_53200</name>
</gene>
<name>A0A161X5Z5_9CLOT</name>
<evidence type="ECO:0000313" key="1">
    <source>
        <dbReference type="EMBL" id="KZL89416.1"/>
    </source>
</evidence>
<evidence type="ECO:0000313" key="2">
    <source>
        <dbReference type="Proteomes" id="UP000076603"/>
    </source>
</evidence>
<dbReference type="RefSeq" id="WP_066629353.1">
    <property type="nucleotide sequence ID" value="NZ_FQXL01000018.1"/>
</dbReference>
<proteinExistence type="predicted"/>
<dbReference type="PATRIC" id="fig|1121326.3.peg.5381"/>
<dbReference type="STRING" id="1121326.CLMAG_53200"/>
<comment type="caution">
    <text evidence="1">The sequence shown here is derived from an EMBL/GenBank/DDBJ whole genome shotgun (WGS) entry which is preliminary data.</text>
</comment>
<reference evidence="1 2" key="1">
    <citation type="submission" date="2016-04" db="EMBL/GenBank/DDBJ databases">
        <title>Genome sequence of Clostridium magnum DSM 2767.</title>
        <authorList>
            <person name="Poehlein A."/>
            <person name="Uhlig R."/>
            <person name="Fischer R."/>
            <person name="Bahl H."/>
            <person name="Daniel R."/>
        </authorList>
    </citation>
    <scope>NUCLEOTIDE SEQUENCE [LARGE SCALE GENOMIC DNA]</scope>
    <source>
        <strain evidence="1 2">DSM 2767</strain>
    </source>
</reference>